<dbReference type="GO" id="GO:0004519">
    <property type="term" value="F:endonuclease activity"/>
    <property type="evidence" value="ECO:0007669"/>
    <property type="project" value="UniProtKB-KW"/>
</dbReference>
<organism evidence="5 6">
    <name type="scientific">Arcanobacterium buesumense</name>
    <dbReference type="NCBI Taxonomy" id="2722751"/>
    <lineage>
        <taxon>Bacteria</taxon>
        <taxon>Bacillati</taxon>
        <taxon>Actinomycetota</taxon>
        <taxon>Actinomycetes</taxon>
        <taxon>Actinomycetales</taxon>
        <taxon>Actinomycetaceae</taxon>
        <taxon>Arcanobacterium</taxon>
    </lineage>
</organism>
<dbReference type="RefSeq" id="WP_168917148.1">
    <property type="nucleotide sequence ID" value="NZ_CP050804.1"/>
</dbReference>
<keyword evidence="6" id="KW-1185">Reference proteome</keyword>
<evidence type="ECO:0000313" key="5">
    <source>
        <dbReference type="EMBL" id="QJC21206.1"/>
    </source>
</evidence>
<feature type="region of interest" description="Disordered" evidence="1">
    <location>
        <begin position="1022"/>
        <end position="1058"/>
    </location>
</feature>
<keyword evidence="2" id="KW-0812">Transmembrane</keyword>
<evidence type="ECO:0000256" key="3">
    <source>
        <dbReference type="SAM" id="SignalP"/>
    </source>
</evidence>
<evidence type="ECO:0000256" key="2">
    <source>
        <dbReference type="SAM" id="Phobius"/>
    </source>
</evidence>
<dbReference type="NCBIfam" id="NF033681">
    <property type="entry name" value="ExeM_NucH_DNase"/>
    <property type="match status" value="1"/>
</dbReference>
<feature type="signal peptide" evidence="3">
    <location>
        <begin position="1"/>
        <end position="36"/>
    </location>
</feature>
<feature type="compositionally biased region" description="Polar residues" evidence="1">
    <location>
        <begin position="1047"/>
        <end position="1058"/>
    </location>
</feature>
<dbReference type="AlphaFoldDB" id="A0A6H2EIQ5"/>
<proteinExistence type="predicted"/>
<dbReference type="SUPFAM" id="SSF74853">
    <property type="entry name" value="Lamin A/C globular tail domain"/>
    <property type="match status" value="1"/>
</dbReference>
<dbReference type="InterPro" id="IPR036691">
    <property type="entry name" value="Endo/exonu/phosph_ase_sf"/>
</dbReference>
<dbReference type="InterPro" id="IPR036415">
    <property type="entry name" value="Lamin_tail_dom_sf"/>
</dbReference>
<dbReference type="NCBIfam" id="TIGR01167">
    <property type="entry name" value="LPXTG_anchor"/>
    <property type="match status" value="1"/>
</dbReference>
<dbReference type="InterPro" id="IPR001322">
    <property type="entry name" value="Lamin_tail_dom"/>
</dbReference>
<evidence type="ECO:0000313" key="6">
    <source>
        <dbReference type="Proteomes" id="UP000502298"/>
    </source>
</evidence>
<name>A0A6H2EIQ5_9ACTO</name>
<protein>
    <submittedName>
        <fullName evidence="5">ExeM/NucH family extracellular endonuclease</fullName>
    </submittedName>
</protein>
<dbReference type="EMBL" id="CP050804">
    <property type="protein sequence ID" value="QJC21206.1"/>
    <property type="molecule type" value="Genomic_DNA"/>
</dbReference>
<evidence type="ECO:0000256" key="1">
    <source>
        <dbReference type="SAM" id="MobiDB-lite"/>
    </source>
</evidence>
<dbReference type="Proteomes" id="UP000502298">
    <property type="component" value="Chromosome"/>
</dbReference>
<evidence type="ECO:0000259" key="4">
    <source>
        <dbReference type="PROSITE" id="PS51841"/>
    </source>
</evidence>
<dbReference type="Pfam" id="PF00932">
    <property type="entry name" value="LTD"/>
    <property type="match status" value="1"/>
</dbReference>
<keyword evidence="5" id="KW-0378">Hydrolase</keyword>
<keyword evidence="2" id="KW-0472">Membrane</keyword>
<dbReference type="CDD" id="cd10283">
    <property type="entry name" value="MnuA_DNase1-like"/>
    <property type="match status" value="1"/>
</dbReference>
<dbReference type="PROSITE" id="PS51841">
    <property type="entry name" value="LTD"/>
    <property type="match status" value="1"/>
</dbReference>
<reference evidence="5 6" key="1">
    <citation type="submission" date="2020-03" db="EMBL/GenBank/DDBJ databases">
        <title>Complete genome of Arcanobacterium buesumensis sp. nov. strain 2701.</title>
        <authorList>
            <person name="Borowiak M."/>
            <person name="Alssahen M."/>
            <person name="Laemmler C."/>
            <person name="Malorny B."/>
            <person name="Hassan A."/>
            <person name="Prenger-Berninghoff E."/>
            <person name="Ploetz M."/>
            <person name="Abdulmawjood A."/>
        </authorList>
    </citation>
    <scope>NUCLEOTIDE SEQUENCE [LARGE SCALE GENOMIC DNA]</scope>
    <source>
        <strain evidence="5 6">2701</strain>
    </source>
</reference>
<feature type="region of interest" description="Disordered" evidence="1">
    <location>
        <begin position="186"/>
        <end position="257"/>
    </location>
</feature>
<sequence length="1089" mass="118578">MTKKGEHVRLSRSQKLAAIFTAPILSLPLTVLPAQAAPDNSNVVINEVYVDGTDKRGEFRDYVELYNPTDAPIDLGNYVLQGFANSGNKSGGKTELAGEIPAKGYFLVTAAKGKPATELNADQQTGKFNMSASDKGASIGLFTQDSVPDKLTAGAAAVDLVGWGTKAIGETEAIQEIARGSQSFQRAKAGVDTDNNSKDFTIVEATPMSTKGDAKVTAPSEPDPAPGQPDPAPGQPDPAPDQPSEPGESPAPDPDPQKILTIAEIQGEGTDTPHEKEIVTTRGVITAVYPYGGFQGFYMQTPGSGGSKDATPQASDGIFVYVGNFNNLKNNTGGKPAKLEIGNYVEVTGRASERFGLTQISVYKEDQGTVTDQPKDETILAPQPVEIESVPDDPAEREKLESMLVKITGKYTISANYYTNRHGRLDLAPGEEPFRIPSDATADKDQWPILTEKINRERIALDDGASMDYTDPGKKDNPWPNYKYPVPYLDVNKPLRVGTVITLPQPMILDYRANSVGYKKYEDRWNLQPTRPLTDAKDLTNNEWTKWVEFTSTRQPAPQFDQGNVTITSFNVLNYFTTLGKDTPGCKPYAAYDGTGLTNRRCDPRGAFSDEAFQMQQSKIVKAINELNSSVVGLEEIENSIKFGDNRDAAIANLVTELNKDAGSEKWAYVPSPAAEKLPDLDAQDVIRLAFIYQKDTIKPVGDSHVLYNGTQWAYARQPLAQKFQAIKDGADEGKPFVVVINHLKSKGSDKDTVPNDGYQGNNNNMRVNQVTEMAQWVAQNFADDPVFVIGDLNSYTREDPLVKLEKDFGYTSIAEKMGVKNHSYQFGGLVGSLDHALGNAKAMEMVKAADVWNVNAMEPVAFEYARWNYNINYKNLFDGESPYRSSDHDPIKVAIETRDSVPWTELTPANPVEPEQPEATVVEPKASVVIPEASDPAACKTLPFVTVEPMKGVTYKVTVDGKEIEPVADNANKYEYPYGKTVKVVATVKDGFKLADGAKTEWSWTAPSREELKCEVPWTELTPANPVEPAPTPQDPTPVPQKPQTEKQNNNSATTGLAKTGIDNSGLVGLAAIALIAGGALIARRRQA</sequence>
<dbReference type="SUPFAM" id="SSF56219">
    <property type="entry name" value="DNase I-like"/>
    <property type="match status" value="1"/>
</dbReference>
<feature type="transmembrane region" description="Helical" evidence="2">
    <location>
        <begin position="1066"/>
        <end position="1084"/>
    </location>
</feature>
<gene>
    <name evidence="5" type="ORF">HC352_00835</name>
</gene>
<dbReference type="InterPro" id="IPR047971">
    <property type="entry name" value="ExeM-like"/>
</dbReference>
<feature type="domain" description="LTD" evidence="4">
    <location>
        <begin position="30"/>
        <end position="165"/>
    </location>
</feature>
<feature type="compositionally biased region" description="Pro residues" evidence="1">
    <location>
        <begin position="221"/>
        <end position="254"/>
    </location>
</feature>
<dbReference type="PANTHER" id="PTHR42834">
    <property type="entry name" value="ENDONUCLEASE/EXONUCLEASE/PHOSPHATASE FAMILY PROTEIN (AFU_ORTHOLOGUE AFUA_3G09210)"/>
    <property type="match status" value="1"/>
</dbReference>
<dbReference type="CDD" id="cd04486">
    <property type="entry name" value="YhcR_OBF_like"/>
    <property type="match status" value="1"/>
</dbReference>
<feature type="chain" id="PRO_5026145193" evidence="3">
    <location>
        <begin position="37"/>
        <end position="1089"/>
    </location>
</feature>
<feature type="compositionally biased region" description="Pro residues" evidence="1">
    <location>
        <begin position="1027"/>
        <end position="1042"/>
    </location>
</feature>
<dbReference type="Gene3D" id="3.60.10.10">
    <property type="entry name" value="Endonuclease/exonuclease/phosphatase"/>
    <property type="match status" value="1"/>
</dbReference>
<dbReference type="KEGG" id="arca:HC352_00835"/>
<keyword evidence="2" id="KW-1133">Transmembrane helix</keyword>
<keyword evidence="5" id="KW-0255">Endonuclease</keyword>
<keyword evidence="3" id="KW-0732">Signal</keyword>
<keyword evidence="5" id="KW-0540">Nuclease</keyword>
<accession>A0A6H2EIQ5</accession>
<dbReference type="PANTHER" id="PTHR42834:SF1">
    <property type="entry name" value="ENDONUCLEASE_EXONUCLEASE_PHOSPHATASE FAMILY PROTEIN (AFU_ORTHOLOGUE AFUA_3G09210)"/>
    <property type="match status" value="1"/>
</dbReference>